<organism evidence="3 4">
    <name type="scientific">Triparma verrucosa</name>
    <dbReference type="NCBI Taxonomy" id="1606542"/>
    <lineage>
        <taxon>Eukaryota</taxon>
        <taxon>Sar</taxon>
        <taxon>Stramenopiles</taxon>
        <taxon>Ochrophyta</taxon>
        <taxon>Bolidophyceae</taxon>
        <taxon>Parmales</taxon>
        <taxon>Triparmaceae</taxon>
        <taxon>Triparma</taxon>
    </lineage>
</organism>
<dbReference type="PROSITE" id="PS50003">
    <property type="entry name" value="PH_DOMAIN"/>
    <property type="match status" value="1"/>
</dbReference>
<dbReference type="InterPro" id="IPR001849">
    <property type="entry name" value="PH_domain"/>
</dbReference>
<gene>
    <name evidence="3" type="ORF">TrVE_jg611</name>
</gene>
<feature type="region of interest" description="Disordered" evidence="1">
    <location>
        <begin position="647"/>
        <end position="684"/>
    </location>
</feature>
<sequence length="736" mass="79425">MSNRSLNPQTPTSEFARVYIQDPSLTSLTSASSAAFKLSPETSASDVVALVNKKFSKMSTRNLFGTSSSSSSRKSAAAGEGGDADGGRGGGGQELNSSGSVIVVATVAGLPNNYVCFEQEPVEESGLYGNGFTVVADSKFSDAGSSEEQGLSSPSSNSSSPSKAKSMTKSNNSAKENAGANTLSLLKTLRSDELALSTRDAVVESLHTIRDEAFKWSEKGSQQKVSTPVSDKGLVTFKEEIDEIDESTTAAANGSNGEVNGVGGGVFPPTPTNSVASTTTANSSSSAPESPLPEISVRWFFKSKDSSPIMIDGDISGTEDSDEEDAEEDFSDGRPTSPSLAQVDLASLLSLDTPPLTPTPNNTKPSTQTRTRSGIIIPSRAAFIKCGFLLNQSHRDPNVWRRKWCILTDDKLWIISRLRCKRSRRSRCIPLIRNTVKASNPVFNITHGIEVCTPRKAHIFMAESKSEQQSWIRAMEKRIEISSENNFIELAELIVNEEETARSNRLNSAVKSVIDDCGVPGLGGLTWSGIGKGAEIVELVRFVMAVNLYKEKCRFTLQGPSWVTRIGKAQQWEEAEAVVQEFFGGEDEYGLGDIFSVYENEEINRIKTEVREEIKDKVERFAKGEKTVAGPSQDLFDVLVAKLQQAAKEEEQNRPKTQSSTERFTSTASRDEDPYLNGKKKGRSSTFFTTSATLTAAAKLKKKSRTASMYLKGGSMKSVDSGIGPGSATSRNSGTF</sequence>
<feature type="compositionally biased region" description="Acidic residues" evidence="1">
    <location>
        <begin position="317"/>
        <end position="330"/>
    </location>
</feature>
<feature type="compositionally biased region" description="Low complexity" evidence="1">
    <location>
        <begin position="67"/>
        <end position="78"/>
    </location>
</feature>
<name>A0A9W7B9X5_9STRA</name>
<dbReference type="SUPFAM" id="SSF50729">
    <property type="entry name" value="PH domain-like"/>
    <property type="match status" value="1"/>
</dbReference>
<evidence type="ECO:0000313" key="4">
    <source>
        <dbReference type="Proteomes" id="UP001165160"/>
    </source>
</evidence>
<accession>A0A9W7B9X5</accession>
<feature type="region of interest" description="Disordered" evidence="1">
    <location>
        <begin position="247"/>
        <end position="291"/>
    </location>
</feature>
<dbReference type="SMART" id="SM00233">
    <property type="entry name" value="PH"/>
    <property type="match status" value="1"/>
</dbReference>
<keyword evidence="4" id="KW-1185">Reference proteome</keyword>
<feature type="region of interest" description="Disordered" evidence="1">
    <location>
        <begin position="699"/>
        <end position="736"/>
    </location>
</feature>
<proteinExistence type="predicted"/>
<dbReference type="Pfam" id="PF00169">
    <property type="entry name" value="PH"/>
    <property type="match status" value="1"/>
</dbReference>
<feature type="region of interest" description="Disordered" evidence="1">
    <location>
        <begin position="310"/>
        <end position="337"/>
    </location>
</feature>
<dbReference type="Gene3D" id="2.30.29.30">
    <property type="entry name" value="Pleckstrin-homology domain (PH domain)/Phosphotyrosine-binding domain (PTB)"/>
    <property type="match status" value="1"/>
</dbReference>
<feature type="compositionally biased region" description="Low complexity" evidence="1">
    <location>
        <begin position="272"/>
        <end position="289"/>
    </location>
</feature>
<dbReference type="Proteomes" id="UP001165160">
    <property type="component" value="Unassembled WGS sequence"/>
</dbReference>
<evidence type="ECO:0000256" key="1">
    <source>
        <dbReference type="SAM" id="MobiDB-lite"/>
    </source>
</evidence>
<feature type="compositionally biased region" description="Polar residues" evidence="1">
    <location>
        <begin position="727"/>
        <end position="736"/>
    </location>
</feature>
<feature type="compositionally biased region" description="Polar residues" evidence="1">
    <location>
        <begin position="655"/>
        <end position="668"/>
    </location>
</feature>
<feature type="region of interest" description="Disordered" evidence="1">
    <location>
        <begin position="351"/>
        <end position="370"/>
    </location>
</feature>
<dbReference type="InterPro" id="IPR011993">
    <property type="entry name" value="PH-like_dom_sf"/>
</dbReference>
<feature type="region of interest" description="Disordered" evidence="1">
    <location>
        <begin position="143"/>
        <end position="179"/>
    </location>
</feature>
<protein>
    <recommendedName>
        <fullName evidence="2">PH domain-containing protein</fullName>
    </recommendedName>
</protein>
<dbReference type="EMBL" id="BRXX01000015">
    <property type="protein sequence ID" value="GMH82494.1"/>
    <property type="molecule type" value="Genomic_DNA"/>
</dbReference>
<evidence type="ECO:0000313" key="3">
    <source>
        <dbReference type="EMBL" id="GMH82494.1"/>
    </source>
</evidence>
<comment type="caution">
    <text evidence="3">The sequence shown here is derived from an EMBL/GenBank/DDBJ whole genome shotgun (WGS) entry which is preliminary data.</text>
</comment>
<evidence type="ECO:0000259" key="2">
    <source>
        <dbReference type="PROSITE" id="PS50003"/>
    </source>
</evidence>
<feature type="domain" description="PH" evidence="2">
    <location>
        <begin position="382"/>
        <end position="480"/>
    </location>
</feature>
<feature type="compositionally biased region" description="Low complexity" evidence="1">
    <location>
        <begin position="250"/>
        <end position="259"/>
    </location>
</feature>
<dbReference type="AlphaFoldDB" id="A0A9W7B9X5"/>
<feature type="compositionally biased region" description="Low complexity" evidence="1">
    <location>
        <begin position="146"/>
        <end position="170"/>
    </location>
</feature>
<feature type="region of interest" description="Disordered" evidence="1">
    <location>
        <begin position="62"/>
        <end position="94"/>
    </location>
</feature>
<feature type="compositionally biased region" description="Low complexity" evidence="1">
    <location>
        <begin position="351"/>
        <end position="367"/>
    </location>
</feature>
<reference evidence="4" key="1">
    <citation type="journal article" date="2023" name="Commun. Biol.">
        <title>Genome analysis of Parmales, the sister group of diatoms, reveals the evolutionary specialization of diatoms from phago-mixotrophs to photoautotrophs.</title>
        <authorList>
            <person name="Ban H."/>
            <person name="Sato S."/>
            <person name="Yoshikawa S."/>
            <person name="Yamada K."/>
            <person name="Nakamura Y."/>
            <person name="Ichinomiya M."/>
            <person name="Sato N."/>
            <person name="Blanc-Mathieu R."/>
            <person name="Endo H."/>
            <person name="Kuwata A."/>
            <person name="Ogata H."/>
        </authorList>
    </citation>
    <scope>NUCLEOTIDE SEQUENCE [LARGE SCALE GENOMIC DNA]</scope>
    <source>
        <strain evidence="4">NIES 3699</strain>
    </source>
</reference>